<evidence type="ECO:0000256" key="4">
    <source>
        <dbReference type="ARBA" id="ARBA00023163"/>
    </source>
</evidence>
<proteinExistence type="inferred from homology"/>
<dbReference type="InterPro" id="IPR036390">
    <property type="entry name" value="WH_DNA-bd_sf"/>
</dbReference>
<evidence type="ECO:0000313" key="6">
    <source>
        <dbReference type="Proteomes" id="UP000601171"/>
    </source>
</evidence>
<keyword evidence="6" id="KW-1185">Reference proteome</keyword>
<name>A0A926EQS6_9FIRM</name>
<dbReference type="GO" id="GO:0045892">
    <property type="term" value="P:negative regulation of DNA-templated transcription"/>
    <property type="evidence" value="ECO:0007669"/>
    <property type="project" value="InterPro"/>
</dbReference>
<comment type="similarity">
    <text evidence="1">Belongs to the BlaI transcriptional regulatory family.</text>
</comment>
<evidence type="ECO:0000256" key="3">
    <source>
        <dbReference type="ARBA" id="ARBA00023125"/>
    </source>
</evidence>
<dbReference type="InterPro" id="IPR036388">
    <property type="entry name" value="WH-like_DNA-bd_sf"/>
</dbReference>
<evidence type="ECO:0000313" key="5">
    <source>
        <dbReference type="EMBL" id="MBC8586790.1"/>
    </source>
</evidence>
<reference evidence="5" key="1">
    <citation type="submission" date="2020-08" db="EMBL/GenBank/DDBJ databases">
        <title>Genome public.</title>
        <authorList>
            <person name="Liu C."/>
            <person name="Sun Q."/>
        </authorList>
    </citation>
    <scope>NUCLEOTIDE SEQUENCE</scope>
    <source>
        <strain evidence="5">BX21</strain>
    </source>
</reference>
<organism evidence="5 6">
    <name type="scientific">Paratissierella segnis</name>
    <dbReference type="NCBI Taxonomy" id="2763679"/>
    <lineage>
        <taxon>Bacteria</taxon>
        <taxon>Bacillati</taxon>
        <taxon>Bacillota</taxon>
        <taxon>Tissierellia</taxon>
        <taxon>Tissierellales</taxon>
        <taxon>Tissierellaceae</taxon>
        <taxon>Paratissierella</taxon>
    </lineage>
</organism>
<dbReference type="Gene3D" id="1.10.10.10">
    <property type="entry name" value="Winged helix-like DNA-binding domain superfamily/Winged helix DNA-binding domain"/>
    <property type="match status" value="1"/>
</dbReference>
<comment type="caution">
    <text evidence="5">The sequence shown here is derived from an EMBL/GenBank/DDBJ whole genome shotgun (WGS) entry which is preliminary data.</text>
</comment>
<dbReference type="Pfam" id="PF03965">
    <property type="entry name" value="Penicillinase_R"/>
    <property type="match status" value="1"/>
</dbReference>
<sequence length="121" mass="14298">MIEYKLTEAEENLAHIIWANEPIRSPELVKICEAEFDWKKSTTYTMIKRLEEKKIVQNNNSIITSFIKRDDFYGEQSKIFVEENFGGSLPRFLTAFTRRKKLSDKEVLELKKLINEHEEGV</sequence>
<accession>A0A926EQS6</accession>
<gene>
    <name evidence="5" type="ORF">H8707_00865</name>
</gene>
<keyword evidence="2" id="KW-0805">Transcription regulation</keyword>
<dbReference type="InterPro" id="IPR005650">
    <property type="entry name" value="BlaI_family"/>
</dbReference>
<protein>
    <submittedName>
        <fullName evidence="5">BlaI/MecI/CopY family transcriptional regulator</fullName>
    </submittedName>
</protein>
<evidence type="ECO:0000256" key="2">
    <source>
        <dbReference type="ARBA" id="ARBA00023015"/>
    </source>
</evidence>
<keyword evidence="4" id="KW-0804">Transcription</keyword>
<evidence type="ECO:0000256" key="1">
    <source>
        <dbReference type="ARBA" id="ARBA00011046"/>
    </source>
</evidence>
<dbReference type="AlphaFoldDB" id="A0A926EQS6"/>
<keyword evidence="3" id="KW-0238">DNA-binding</keyword>
<dbReference type="Gene3D" id="1.10.4040.10">
    <property type="entry name" value="Penicillinase repressor domain"/>
    <property type="match status" value="1"/>
</dbReference>
<dbReference type="Proteomes" id="UP000601171">
    <property type="component" value="Unassembled WGS sequence"/>
</dbReference>
<dbReference type="PIRSF" id="PIRSF019455">
    <property type="entry name" value="CopR_AtkY"/>
    <property type="match status" value="1"/>
</dbReference>
<dbReference type="SUPFAM" id="SSF46785">
    <property type="entry name" value="Winged helix' DNA-binding domain"/>
    <property type="match status" value="1"/>
</dbReference>
<dbReference type="GO" id="GO:0003677">
    <property type="term" value="F:DNA binding"/>
    <property type="evidence" value="ECO:0007669"/>
    <property type="project" value="UniProtKB-KW"/>
</dbReference>
<dbReference type="EMBL" id="JACRTG010000003">
    <property type="protein sequence ID" value="MBC8586790.1"/>
    <property type="molecule type" value="Genomic_DNA"/>
</dbReference>